<dbReference type="AlphaFoldDB" id="A0A147EA33"/>
<keyword evidence="3" id="KW-1185">Reference proteome</keyword>
<gene>
    <name evidence="2" type="ORF">A5N15_10940</name>
    <name evidence="1" type="ORF">AN277_0209075</name>
</gene>
<dbReference type="Proteomes" id="UP000092021">
    <property type="component" value="Unassembled WGS sequence"/>
</dbReference>
<organism evidence="2 4">
    <name type="scientific">Rothia kristinae</name>
    <dbReference type="NCBI Taxonomy" id="37923"/>
    <lineage>
        <taxon>Bacteria</taxon>
        <taxon>Bacillati</taxon>
        <taxon>Actinomycetota</taxon>
        <taxon>Actinomycetes</taxon>
        <taxon>Micrococcales</taxon>
        <taxon>Micrococcaceae</taxon>
        <taxon>Rothia</taxon>
    </lineage>
</organism>
<evidence type="ECO:0000313" key="4">
    <source>
        <dbReference type="Proteomes" id="UP000092021"/>
    </source>
</evidence>
<evidence type="ECO:0000313" key="1">
    <source>
        <dbReference type="EMBL" id="OAX51377.1"/>
    </source>
</evidence>
<reference evidence="1" key="3">
    <citation type="submission" date="2016-04" db="EMBL/GenBank/DDBJ databases">
        <authorList>
            <person name="Evans L.H."/>
            <person name="Alamgir A."/>
            <person name="Owens N."/>
            <person name="Weber N.D."/>
            <person name="Virtaneva K."/>
            <person name="Barbian K."/>
            <person name="Babar A."/>
            <person name="Rosenke K."/>
        </authorList>
    </citation>
    <scope>NUCLEOTIDE SEQUENCE [LARGE SCALE GENOMIC DNA]</scope>
    <source>
        <strain evidence="1">RUTW2-3</strain>
    </source>
</reference>
<dbReference type="Pfam" id="PF04328">
    <property type="entry name" value="Sel_put"/>
    <property type="match status" value="1"/>
</dbReference>
<name>A0A147EA33_9MICC</name>
<dbReference type="InterPro" id="IPR007423">
    <property type="entry name" value="Sel_put"/>
</dbReference>
<dbReference type="EMBL" id="LWGZ01000984">
    <property type="protein sequence ID" value="OAX54829.1"/>
    <property type="molecule type" value="Genomic_DNA"/>
</dbReference>
<accession>A0A147EA33</accession>
<dbReference type="EMBL" id="LJBJ02000021">
    <property type="protein sequence ID" value="OAX51377.1"/>
    <property type="molecule type" value="Genomic_DNA"/>
</dbReference>
<reference evidence="2 4" key="1">
    <citation type="submission" date="2016-04" db="EMBL/GenBank/DDBJ databases">
        <title>Identification of putative biosynthetic pathways for the production of bioactive secondary metabolites by the marine actinomycete Kocuria kristinae RUTW2-3.</title>
        <authorList>
            <person name="Waterworth S.C."/>
            <person name="Walmsley T.A."/>
            <person name="Matongo T."/>
            <person name="Davies-Coleman M.T."/>
            <person name="Dorrington R.A."/>
        </authorList>
    </citation>
    <scope>NUCLEOTIDE SEQUENCE [LARGE SCALE GENOMIC DNA]</scope>
    <source>
        <strain evidence="3">RuSp02-3</strain>
        <strain evidence="1">RUTW2-3</strain>
        <strain evidence="2 4">RUTW4-5</strain>
    </source>
</reference>
<evidence type="ECO:0000313" key="2">
    <source>
        <dbReference type="EMBL" id="OAX54829.1"/>
    </source>
</evidence>
<evidence type="ECO:0008006" key="5">
    <source>
        <dbReference type="Google" id="ProtNLM"/>
    </source>
</evidence>
<dbReference type="Proteomes" id="UP000053171">
    <property type="component" value="Unassembled WGS sequence"/>
</dbReference>
<comment type="caution">
    <text evidence="2">The sequence shown here is derived from an EMBL/GenBank/DDBJ whole genome shotgun (WGS) entry which is preliminary data.</text>
</comment>
<sequence>MGLLMRLRESAPVRFAAGVLGADKYRGYLEYHRRAGLADPPMTEREYWRRLAEHQEAHPGARCC</sequence>
<proteinExistence type="predicted"/>
<protein>
    <recommendedName>
        <fullName evidence="5">DUF466 domain-containing protein</fullName>
    </recommendedName>
</protein>
<dbReference type="PATRIC" id="fig|37923.10.peg.199"/>
<reference evidence="3" key="2">
    <citation type="submission" date="2016-04" db="EMBL/GenBank/DDBJ databases">
        <authorList>
            <person name="Waterworth S."/>
            <person name="Matcher G."/>
        </authorList>
    </citation>
    <scope>NUCLEOTIDE SEQUENCE [LARGE SCALE GENOMIC DNA]</scope>
    <source>
        <strain evidence="3">RuSp02-3</strain>
    </source>
</reference>
<evidence type="ECO:0000313" key="3">
    <source>
        <dbReference type="Proteomes" id="UP000053171"/>
    </source>
</evidence>